<evidence type="ECO:0000313" key="4">
    <source>
        <dbReference type="Proteomes" id="UP001144471"/>
    </source>
</evidence>
<evidence type="ECO:0000259" key="1">
    <source>
        <dbReference type="Pfam" id="PF00391"/>
    </source>
</evidence>
<dbReference type="PANTHER" id="PTHR43615">
    <property type="entry name" value="PHOSPHOENOLPYRUVATE SYNTHASE-RELATED"/>
    <property type="match status" value="1"/>
</dbReference>
<keyword evidence="4" id="KW-1185">Reference proteome</keyword>
<organism evidence="3 4">
    <name type="scientific">Propionigenium maris DSM 9537</name>
    <dbReference type="NCBI Taxonomy" id="1123000"/>
    <lineage>
        <taxon>Bacteria</taxon>
        <taxon>Fusobacteriati</taxon>
        <taxon>Fusobacteriota</taxon>
        <taxon>Fusobacteriia</taxon>
        <taxon>Fusobacteriales</taxon>
        <taxon>Fusobacteriaceae</taxon>
        <taxon>Propionigenium</taxon>
    </lineage>
</organism>
<feature type="domain" description="PEP-utilising enzyme mobile" evidence="1">
    <location>
        <begin position="607"/>
        <end position="678"/>
    </location>
</feature>
<dbReference type="InterPro" id="IPR008279">
    <property type="entry name" value="PEP-util_enz_mobile_dom"/>
</dbReference>
<dbReference type="PANTHER" id="PTHR43615:SF1">
    <property type="entry name" value="PPDK_N DOMAIN-CONTAINING PROTEIN"/>
    <property type="match status" value="1"/>
</dbReference>
<accession>A0A9W6GJ41</accession>
<dbReference type="SUPFAM" id="SSF52009">
    <property type="entry name" value="Phosphohistidine domain"/>
    <property type="match status" value="1"/>
</dbReference>
<name>A0A9W6GJ41_9FUSO</name>
<dbReference type="Gene3D" id="3.30.470.20">
    <property type="entry name" value="ATP-grasp fold, B domain"/>
    <property type="match status" value="1"/>
</dbReference>
<dbReference type="AlphaFoldDB" id="A0A9W6GJ41"/>
<comment type="caution">
    <text evidence="3">The sequence shown here is derived from an EMBL/GenBank/DDBJ whole genome shotgun (WGS) entry which is preliminary data.</text>
</comment>
<dbReference type="Pfam" id="PF00391">
    <property type="entry name" value="PEP-utilizers"/>
    <property type="match status" value="1"/>
</dbReference>
<evidence type="ECO:0008006" key="5">
    <source>
        <dbReference type="Google" id="ProtNLM"/>
    </source>
</evidence>
<dbReference type="InterPro" id="IPR036637">
    <property type="entry name" value="Phosphohistidine_dom_sf"/>
</dbReference>
<dbReference type="SUPFAM" id="SSF56059">
    <property type="entry name" value="Glutathione synthetase ATP-binding domain-like"/>
    <property type="match status" value="1"/>
</dbReference>
<dbReference type="GO" id="GO:0016301">
    <property type="term" value="F:kinase activity"/>
    <property type="evidence" value="ECO:0007669"/>
    <property type="project" value="InterPro"/>
</dbReference>
<dbReference type="Proteomes" id="UP001144471">
    <property type="component" value="Unassembled WGS sequence"/>
</dbReference>
<evidence type="ECO:0000313" key="3">
    <source>
        <dbReference type="EMBL" id="GLI56108.1"/>
    </source>
</evidence>
<dbReference type="InterPro" id="IPR002192">
    <property type="entry name" value="PPDK_AMP/ATP-bd"/>
</dbReference>
<dbReference type="RefSeq" id="WP_281835021.1">
    <property type="nucleotide sequence ID" value="NZ_BSDY01000006.1"/>
</dbReference>
<sequence length="685" mass="78035">MIIPIDRATPEDAPFIGGKGATLTRLTSLGYKVPRGFCISTQTYRKFIEATGLNHKINAELGRRDLDSMRWEELWDTSLRIRNLFNVTPLPEEIRTLLLKEIRRWPLPLVVRSSAPGEDSGSSSFAGLHESYVDIRKEEEVLEKIKLVWSSLWSDSALLYRREMDLNIYRSSMGVVVQEMISGEVSGVAFSKNPLDGREEIIIEAVEGLNQKLVDGEVEPSRWIIDKGSNSVDTSTQAIEVSPLLSREDLETLSATIRKLEDELNFPIDLEWTLRGGTLYILQVRPITSISPSEESNPWERGDKRPWYRSLTLTFSALKNLRKHIEEEIFPRMKEAASYLEGVDLDEMTQEELREEIVRREGLYTKWRNIYWRDLIPFAHGVRLFAKVYNDTMKPRDPYEFTRLLSSGDLISLKRNQELRELISHIDNHPKTRDALVSKQLDDLDSNFRNRLEGFLRKYEPSTFKGEKIFSGNNNFIEFLLNSSKGFSERTFSSSKELEEEFLSRFYSDEGEKILEVARASWKFRDDDNLYLGRIETGVLEATNYMAKKFGWTGDLKSSSLHSPYAPQSEYKNSQISVRRFTGQPASPGIGSGKARIISSPREIFQFKRGEVLICDALDPNMTFIVPLASAIVEQRGGMLIHGAIIAREYGIPCVTGVVEAVESIKPGDYIIVDGYSGTVSISDL</sequence>
<evidence type="ECO:0000259" key="2">
    <source>
        <dbReference type="Pfam" id="PF01326"/>
    </source>
</evidence>
<dbReference type="EMBL" id="BSDY01000006">
    <property type="protein sequence ID" value="GLI56108.1"/>
    <property type="molecule type" value="Genomic_DNA"/>
</dbReference>
<reference evidence="3" key="1">
    <citation type="submission" date="2022-12" db="EMBL/GenBank/DDBJ databases">
        <title>Reference genome sequencing for broad-spectrum identification of bacterial and archaeal isolates by mass spectrometry.</title>
        <authorList>
            <person name="Sekiguchi Y."/>
            <person name="Tourlousse D.M."/>
        </authorList>
    </citation>
    <scope>NUCLEOTIDE SEQUENCE</scope>
    <source>
        <strain evidence="3">10succ1</strain>
    </source>
</reference>
<feature type="domain" description="Pyruvate phosphate dikinase AMP/ATP-binding" evidence="2">
    <location>
        <begin position="15"/>
        <end position="298"/>
    </location>
</feature>
<dbReference type="Gene3D" id="3.30.1490.20">
    <property type="entry name" value="ATP-grasp fold, A domain"/>
    <property type="match status" value="1"/>
</dbReference>
<dbReference type="InterPro" id="IPR051549">
    <property type="entry name" value="PEP_Utilizing_Enz"/>
</dbReference>
<dbReference type="Pfam" id="PF01326">
    <property type="entry name" value="PPDK_N"/>
    <property type="match status" value="1"/>
</dbReference>
<dbReference type="GO" id="GO:0005524">
    <property type="term" value="F:ATP binding"/>
    <property type="evidence" value="ECO:0007669"/>
    <property type="project" value="InterPro"/>
</dbReference>
<gene>
    <name evidence="3" type="ORF">PM10SUCC1_16220</name>
</gene>
<dbReference type="InterPro" id="IPR013815">
    <property type="entry name" value="ATP_grasp_subdomain_1"/>
</dbReference>
<proteinExistence type="predicted"/>
<protein>
    <recommendedName>
        <fullName evidence="5">Pyruvate, water dikinase</fullName>
    </recommendedName>
</protein>
<dbReference type="Gene3D" id="3.50.30.10">
    <property type="entry name" value="Phosphohistidine domain"/>
    <property type="match status" value="1"/>
</dbReference>